<feature type="domain" description="STAS" evidence="1">
    <location>
        <begin position="17"/>
        <end position="127"/>
    </location>
</feature>
<gene>
    <name evidence="2" type="ORF">SK854_30535</name>
</gene>
<organism evidence="2 3">
    <name type="scientific">Lentzea sokolovensis</name>
    <dbReference type="NCBI Taxonomy" id="3095429"/>
    <lineage>
        <taxon>Bacteria</taxon>
        <taxon>Bacillati</taxon>
        <taxon>Actinomycetota</taxon>
        <taxon>Actinomycetes</taxon>
        <taxon>Pseudonocardiales</taxon>
        <taxon>Pseudonocardiaceae</taxon>
        <taxon>Lentzea</taxon>
    </lineage>
</organism>
<evidence type="ECO:0000313" key="3">
    <source>
        <dbReference type="Proteomes" id="UP001285352"/>
    </source>
</evidence>
<dbReference type="InterPro" id="IPR002645">
    <property type="entry name" value="STAS_dom"/>
</dbReference>
<name>A0ABU4V3W4_9PSEU</name>
<dbReference type="InterPro" id="IPR036513">
    <property type="entry name" value="STAS_dom_sf"/>
</dbReference>
<dbReference type="Gene3D" id="3.30.750.24">
    <property type="entry name" value="STAS domain"/>
    <property type="match status" value="1"/>
</dbReference>
<sequence>MGNVPVGGDRIVAGDSLGVDVREQNGVLVVRLSGQLDWTTYMRAQDVLLDCATKELVGVVVELDDLVAESPALLVLFDVVWLSAARWPGISLSLVVSDHRLRSTLESRGLPRHIPLYSTTPEALASVVRLRHEDRVDAQLPSCRCLPHVAERITERACERWGVQSLLDVAPQVAVELVSHIEDDSPLALLLRMRGDKMSVAVRTTARFDLKQWHVMRHNIASIAVCNFTMGETPAGGGRHIIWALLDVPEDSQRPPSHLPEAAVFTHQA</sequence>
<reference evidence="2 3" key="1">
    <citation type="submission" date="2023-11" db="EMBL/GenBank/DDBJ databases">
        <title>Lentzea sokolovensis, sp. nov., Lentzea kristufkii, sp. nov., and Lentzea miocenensis, sp. nov., rare actinobacteria from Sokolov Coal Basin, Miocene lacustrine sediment, Czech Republic.</title>
        <authorList>
            <person name="Lara A."/>
            <person name="Kotroba L."/>
            <person name="Nouioui I."/>
            <person name="Neumann-Schaal M."/>
            <person name="Mast Y."/>
            <person name="Chronakova A."/>
        </authorList>
    </citation>
    <scope>NUCLEOTIDE SEQUENCE [LARGE SCALE GENOMIC DNA]</scope>
    <source>
        <strain evidence="2 3">BCCO 10_0061</strain>
    </source>
</reference>
<dbReference type="Proteomes" id="UP001285352">
    <property type="component" value="Unassembled WGS sequence"/>
</dbReference>
<keyword evidence="3" id="KW-1185">Reference proteome</keyword>
<evidence type="ECO:0000259" key="1">
    <source>
        <dbReference type="PROSITE" id="PS50801"/>
    </source>
</evidence>
<protein>
    <recommendedName>
        <fullName evidence="1">STAS domain-containing protein</fullName>
    </recommendedName>
</protein>
<dbReference type="Pfam" id="PF01740">
    <property type="entry name" value="STAS"/>
    <property type="match status" value="1"/>
</dbReference>
<dbReference type="EMBL" id="JAXAVU010000012">
    <property type="protein sequence ID" value="MDX8146486.1"/>
    <property type="molecule type" value="Genomic_DNA"/>
</dbReference>
<accession>A0ABU4V3W4</accession>
<dbReference type="SUPFAM" id="SSF52091">
    <property type="entry name" value="SpoIIaa-like"/>
    <property type="match status" value="1"/>
</dbReference>
<dbReference type="PROSITE" id="PS50801">
    <property type="entry name" value="STAS"/>
    <property type="match status" value="1"/>
</dbReference>
<evidence type="ECO:0000313" key="2">
    <source>
        <dbReference type="EMBL" id="MDX8146486.1"/>
    </source>
</evidence>
<proteinExistence type="predicted"/>
<comment type="caution">
    <text evidence="2">The sequence shown here is derived from an EMBL/GenBank/DDBJ whole genome shotgun (WGS) entry which is preliminary data.</text>
</comment>